<gene>
    <name evidence="2" type="ORF">METZ01_LOCUS479230</name>
</gene>
<dbReference type="Pfam" id="PF13517">
    <property type="entry name" value="FG-GAP_3"/>
    <property type="match status" value="1"/>
</dbReference>
<dbReference type="EMBL" id="UINC01205274">
    <property type="protein sequence ID" value="SVE26376.1"/>
    <property type="molecule type" value="Genomic_DNA"/>
</dbReference>
<sequence length="159" mass="16959">MYGIGTALISLALLATWPNDATAQAPDKDQYVESSDAAGLGDVAGYGRGVAFVDINSDGFDDLFVADTDDRHRTNDFGVSQMYLNQQDGTFAAVDVGISPDDLIGTWVGSFADYDRDGDPDLLILNGGYTMASSLVFYENRMSTDNRFVNVTSASGIDG</sequence>
<dbReference type="InterPro" id="IPR013517">
    <property type="entry name" value="FG-GAP"/>
</dbReference>
<protein>
    <recommendedName>
        <fullName evidence="3">ASPIC/UnbV domain-containing protein</fullName>
    </recommendedName>
</protein>
<dbReference type="InterPro" id="IPR028994">
    <property type="entry name" value="Integrin_alpha_N"/>
</dbReference>
<dbReference type="AlphaFoldDB" id="A0A383C1S3"/>
<accession>A0A383C1S3</accession>
<organism evidence="2">
    <name type="scientific">marine metagenome</name>
    <dbReference type="NCBI Taxonomy" id="408172"/>
    <lineage>
        <taxon>unclassified sequences</taxon>
        <taxon>metagenomes</taxon>
        <taxon>ecological metagenomes</taxon>
    </lineage>
</organism>
<evidence type="ECO:0008006" key="3">
    <source>
        <dbReference type="Google" id="ProtNLM"/>
    </source>
</evidence>
<reference evidence="2" key="1">
    <citation type="submission" date="2018-05" db="EMBL/GenBank/DDBJ databases">
        <authorList>
            <person name="Lanie J.A."/>
            <person name="Ng W.-L."/>
            <person name="Kazmierczak K.M."/>
            <person name="Andrzejewski T.M."/>
            <person name="Davidsen T.M."/>
            <person name="Wayne K.J."/>
            <person name="Tettelin H."/>
            <person name="Glass J.I."/>
            <person name="Rusch D."/>
            <person name="Podicherti R."/>
            <person name="Tsui H.-C.T."/>
            <person name="Winkler M.E."/>
        </authorList>
    </citation>
    <scope>NUCLEOTIDE SEQUENCE</scope>
</reference>
<name>A0A383C1S3_9ZZZZ</name>
<evidence type="ECO:0000256" key="1">
    <source>
        <dbReference type="ARBA" id="ARBA00022729"/>
    </source>
</evidence>
<keyword evidence="1" id="KW-0732">Signal</keyword>
<evidence type="ECO:0000313" key="2">
    <source>
        <dbReference type="EMBL" id="SVE26376.1"/>
    </source>
</evidence>
<proteinExistence type="predicted"/>
<dbReference type="SUPFAM" id="SSF69318">
    <property type="entry name" value="Integrin alpha N-terminal domain"/>
    <property type="match status" value="1"/>
</dbReference>
<feature type="non-terminal residue" evidence="2">
    <location>
        <position position="159"/>
    </location>
</feature>
<dbReference type="Gene3D" id="2.130.10.130">
    <property type="entry name" value="Integrin alpha, N-terminal"/>
    <property type="match status" value="1"/>
</dbReference>